<feature type="compositionally biased region" description="Basic and acidic residues" evidence="2">
    <location>
        <begin position="536"/>
        <end position="552"/>
    </location>
</feature>
<accession>A0ABQ1GRZ7</accession>
<proteinExistence type="predicted"/>
<evidence type="ECO:0000313" key="3">
    <source>
        <dbReference type="EMBL" id="GGA48987.1"/>
    </source>
</evidence>
<keyword evidence="4" id="KW-1185">Reference proteome</keyword>
<dbReference type="NCBIfam" id="TIGR03369">
    <property type="entry name" value="cellulose_bcsE"/>
    <property type="match status" value="1"/>
</dbReference>
<feature type="region of interest" description="Disordered" evidence="2">
    <location>
        <begin position="526"/>
        <end position="552"/>
    </location>
</feature>
<gene>
    <name evidence="3" type="primary">bcsE</name>
    <name evidence="3" type="ORF">GCM10011328_25330</name>
</gene>
<protein>
    <recommendedName>
        <fullName evidence="1">Cellulose biosynthesis protein BcsE</fullName>
    </recommendedName>
</protein>
<evidence type="ECO:0000256" key="2">
    <source>
        <dbReference type="SAM" id="MobiDB-lite"/>
    </source>
</evidence>
<dbReference type="RefSeq" id="WP_188473898.1">
    <property type="nucleotide sequence ID" value="NZ_BMFZ01000006.1"/>
</dbReference>
<dbReference type="EMBL" id="BMFZ01000006">
    <property type="protein sequence ID" value="GGA48987.1"/>
    <property type="molecule type" value="Genomic_DNA"/>
</dbReference>
<organism evidence="3 4">
    <name type="scientific">Hafnia psychrotolerans</name>
    <dbReference type="NCBI Taxonomy" id="1477018"/>
    <lineage>
        <taxon>Bacteria</taxon>
        <taxon>Pseudomonadati</taxon>
        <taxon>Pseudomonadota</taxon>
        <taxon>Gammaproteobacteria</taxon>
        <taxon>Enterobacterales</taxon>
        <taxon>Hafniaceae</taxon>
        <taxon>Hafnia</taxon>
    </lineage>
</organism>
<sequence>MTLSFPFGMKKFWNDSAEIQTSGLYWVNTANQSDAYDLGGQVLAAQAEDIVTTFILPKDNPICGGATQTLTQDHILISRLLAKSSACSYYQLASGKRAFRALPDDLNRIGNTQNQLIILLFPATSWQSFSGNEFEIWLKAMSAFAQHRNCALLILCYGLTNSALKAQLNSHHRLIYGLSNLQTDIVPAQFVISWWHNNFGVEANNSYSLQKYAQGWGIMPLTSTSNSGSNTLNDDQWLYFAQRDVLEGAPPLSENWQLFDDNAVLTERGMHARAATLIFSLRTNDEVETLARQIHSLRIQRGNRLKIAVREMSASLRYIDQRLLQACGANLVVPHAARLSSFLTLLDDIQQLSFTRYVAEDIDKLLEGRLPTHHKGFLPLPTFCEVMQSIWSHTTLTTEARGLLISLRPVSGILPQQAISLCHLRRDGDVITLTEHHLYLFLSNCQVSDVDNVLNSLFSLPANDIFASRTLWHQDSDIQSEVRRLAAKKTLPAQVLQPQPVSASPSVSPHRTSVHLPEPLILTLSDTPVSRSMAETTRHINEPSHDGQESPL</sequence>
<evidence type="ECO:0000256" key="1">
    <source>
        <dbReference type="NCBIfam" id="TIGR03369"/>
    </source>
</evidence>
<dbReference type="Proteomes" id="UP000627464">
    <property type="component" value="Unassembled WGS sequence"/>
</dbReference>
<comment type="caution">
    <text evidence="3">The sequence shown here is derived from an EMBL/GenBank/DDBJ whole genome shotgun (WGS) entry which is preliminary data.</text>
</comment>
<dbReference type="Pfam" id="PF10995">
    <property type="entry name" value="CBP_BcsE"/>
    <property type="match status" value="1"/>
</dbReference>
<reference evidence="4" key="1">
    <citation type="journal article" date="2019" name="Int. J. Syst. Evol. Microbiol.">
        <title>The Global Catalogue of Microorganisms (GCM) 10K type strain sequencing project: providing services to taxonomists for standard genome sequencing and annotation.</title>
        <authorList>
            <consortium name="The Broad Institute Genomics Platform"/>
            <consortium name="The Broad Institute Genome Sequencing Center for Infectious Disease"/>
            <person name="Wu L."/>
            <person name="Ma J."/>
        </authorList>
    </citation>
    <scope>NUCLEOTIDE SEQUENCE [LARGE SCALE GENOMIC DNA]</scope>
    <source>
        <strain evidence="4">CGMCC 1.12806</strain>
    </source>
</reference>
<name>A0ABQ1GRZ7_9GAMM</name>
<dbReference type="InterPro" id="IPR017745">
    <property type="entry name" value="BcsE"/>
</dbReference>
<feature type="compositionally biased region" description="Polar residues" evidence="2">
    <location>
        <begin position="526"/>
        <end position="535"/>
    </location>
</feature>
<evidence type="ECO:0000313" key="4">
    <source>
        <dbReference type="Proteomes" id="UP000627464"/>
    </source>
</evidence>